<accession>A0A285TS54</accession>
<dbReference type="STRING" id="538381.GCA_001696535_00612"/>
<dbReference type="NCBIfam" id="NF041546">
    <property type="entry name" value="ParA_partition"/>
    <property type="match status" value="1"/>
</dbReference>
<dbReference type="InterPro" id="IPR002586">
    <property type="entry name" value="CobQ/CobB/MinD/ParA_Nub-bd_dom"/>
</dbReference>
<dbReference type="Pfam" id="PF01656">
    <property type="entry name" value="CbiA"/>
    <property type="match status" value="1"/>
</dbReference>
<proteinExistence type="predicted"/>
<dbReference type="PANTHER" id="PTHR13696:SF96">
    <property type="entry name" value="COBQ_COBB_MIND_PARA NUCLEOTIDE BINDING DOMAIN-CONTAINING PROTEIN"/>
    <property type="match status" value="1"/>
</dbReference>
<dbReference type="PIRSF" id="PIRSF009320">
    <property type="entry name" value="Nuc_binding_HP_1000"/>
    <property type="match status" value="1"/>
</dbReference>
<dbReference type="EMBL" id="OBML01000013">
    <property type="protein sequence ID" value="SOC24014.1"/>
    <property type="molecule type" value="Genomic_DNA"/>
</dbReference>
<evidence type="ECO:0000313" key="3">
    <source>
        <dbReference type="Proteomes" id="UP000219331"/>
    </source>
</evidence>
<feature type="domain" description="CobQ/CobB/MinD/ParA nucleotide binding" evidence="1">
    <location>
        <begin position="6"/>
        <end position="187"/>
    </location>
</feature>
<dbReference type="CDD" id="cd02042">
    <property type="entry name" value="ParAB_family"/>
    <property type="match status" value="1"/>
</dbReference>
<dbReference type="InterPro" id="IPR027417">
    <property type="entry name" value="P-loop_NTPase"/>
</dbReference>
<dbReference type="OrthoDB" id="9804460at2"/>
<reference evidence="2 3" key="1">
    <citation type="submission" date="2017-08" db="EMBL/GenBank/DDBJ databases">
        <authorList>
            <person name="de Groot N.N."/>
        </authorList>
    </citation>
    <scope>NUCLEOTIDE SEQUENCE [LARGE SCALE GENOMIC DNA]</scope>
    <source>
        <strain evidence="2 3">USBA 352</strain>
    </source>
</reference>
<name>A0A285TS54_9HYPH</name>
<dbReference type="Gene3D" id="3.40.50.300">
    <property type="entry name" value="P-loop containing nucleotide triphosphate hydrolases"/>
    <property type="match status" value="1"/>
</dbReference>
<dbReference type="InterPro" id="IPR048089">
    <property type="entry name" value="McdA"/>
</dbReference>
<dbReference type="SUPFAM" id="SSF52540">
    <property type="entry name" value="P-loop containing nucleoside triphosphate hydrolases"/>
    <property type="match status" value="1"/>
</dbReference>
<protein>
    <submittedName>
        <fullName evidence="2">Chromosome partitioning protein</fullName>
    </submittedName>
</protein>
<dbReference type="RefSeq" id="WP_067215847.1">
    <property type="nucleotide sequence ID" value="NZ_MBQE01000001.1"/>
</dbReference>
<sequence length="216" mass="22562">MTGRIISVAQQKGGSGKTTLAAHLAVALAARGAFPVAVVDIDPQGSLGTWYEAREEALGDGATGLSFRTSSGWGARREARSLARDHGLVILDTPPKTDSDVRPAIEAADLVIIPVQPTPVDLWATGQTVDIARREGTDTLVVLNRVPPRAALTSEVMGLIGENGFNVADARLGNRTAFAASMGEGLTILETDARGKGADETRLLAEEVARLLGLEA</sequence>
<keyword evidence="3" id="KW-1185">Reference proteome</keyword>
<gene>
    <name evidence="2" type="ORF">SAMN05421512_113132</name>
</gene>
<dbReference type="InterPro" id="IPR050678">
    <property type="entry name" value="DNA_Partitioning_ATPase"/>
</dbReference>
<dbReference type="AlphaFoldDB" id="A0A285TS54"/>
<evidence type="ECO:0000259" key="1">
    <source>
        <dbReference type="Pfam" id="PF01656"/>
    </source>
</evidence>
<dbReference type="Proteomes" id="UP000219331">
    <property type="component" value="Unassembled WGS sequence"/>
</dbReference>
<organism evidence="2 3">
    <name type="scientific">Stappia indica</name>
    <dbReference type="NCBI Taxonomy" id="538381"/>
    <lineage>
        <taxon>Bacteria</taxon>
        <taxon>Pseudomonadati</taxon>
        <taxon>Pseudomonadota</taxon>
        <taxon>Alphaproteobacteria</taxon>
        <taxon>Hyphomicrobiales</taxon>
        <taxon>Stappiaceae</taxon>
        <taxon>Stappia</taxon>
    </lineage>
</organism>
<evidence type="ECO:0000313" key="2">
    <source>
        <dbReference type="EMBL" id="SOC24014.1"/>
    </source>
</evidence>
<dbReference type="PANTHER" id="PTHR13696">
    <property type="entry name" value="P-LOOP CONTAINING NUCLEOSIDE TRIPHOSPHATE HYDROLASE"/>
    <property type="match status" value="1"/>
</dbReference>